<dbReference type="GeneID" id="100899690"/>
<dbReference type="SUPFAM" id="SSF51695">
    <property type="entry name" value="PLC-like phosphodiesterases"/>
    <property type="match status" value="1"/>
</dbReference>
<keyword evidence="3" id="KW-0460">Magnesium</keyword>
<evidence type="ECO:0000313" key="6">
    <source>
        <dbReference type="Proteomes" id="UP000694867"/>
    </source>
</evidence>
<evidence type="ECO:0000256" key="4">
    <source>
        <dbReference type="ARBA" id="ARBA00023157"/>
    </source>
</evidence>
<evidence type="ECO:0000256" key="2">
    <source>
        <dbReference type="ARBA" id="ARBA00022723"/>
    </source>
</evidence>
<dbReference type="PANTHER" id="PTHR13593:SF103">
    <property type="entry name" value="RE10370P"/>
    <property type="match status" value="1"/>
</dbReference>
<evidence type="ECO:0000313" key="7">
    <source>
        <dbReference type="RefSeq" id="XP_003741271.1"/>
    </source>
</evidence>
<keyword evidence="2" id="KW-0479">Metal-binding</keyword>
<accession>A0AAJ6QRC0</accession>
<evidence type="ECO:0000256" key="1">
    <source>
        <dbReference type="ARBA" id="ARBA00000110"/>
    </source>
</evidence>
<dbReference type="Gene3D" id="3.20.20.190">
    <property type="entry name" value="Phosphatidylinositol (PI) phosphodiesterase"/>
    <property type="match status" value="1"/>
</dbReference>
<dbReference type="GO" id="GO:0016829">
    <property type="term" value="F:lyase activity"/>
    <property type="evidence" value="ECO:0007669"/>
    <property type="project" value="UniProtKB-KW"/>
</dbReference>
<evidence type="ECO:0000256" key="5">
    <source>
        <dbReference type="ARBA" id="ARBA00023239"/>
    </source>
</evidence>
<keyword evidence="6" id="KW-1185">Reference proteome</keyword>
<evidence type="ECO:0000256" key="3">
    <source>
        <dbReference type="ARBA" id="ARBA00022842"/>
    </source>
</evidence>
<dbReference type="Proteomes" id="UP000694867">
    <property type="component" value="Unplaced"/>
</dbReference>
<dbReference type="RefSeq" id="XP_003741271.1">
    <property type="nucleotide sequence ID" value="XM_003741223.1"/>
</dbReference>
<dbReference type="InterPro" id="IPR051057">
    <property type="entry name" value="PI-PLC_domain"/>
</dbReference>
<organism evidence="6 7">
    <name type="scientific">Galendromus occidentalis</name>
    <name type="common">western predatory mite</name>
    <dbReference type="NCBI Taxonomy" id="34638"/>
    <lineage>
        <taxon>Eukaryota</taxon>
        <taxon>Metazoa</taxon>
        <taxon>Ecdysozoa</taxon>
        <taxon>Arthropoda</taxon>
        <taxon>Chelicerata</taxon>
        <taxon>Arachnida</taxon>
        <taxon>Acari</taxon>
        <taxon>Parasitiformes</taxon>
        <taxon>Mesostigmata</taxon>
        <taxon>Gamasina</taxon>
        <taxon>Phytoseioidea</taxon>
        <taxon>Phytoseiidae</taxon>
        <taxon>Typhlodrominae</taxon>
        <taxon>Galendromus</taxon>
    </lineage>
</organism>
<protein>
    <submittedName>
        <fullName evidence="7">Uncharacterized protein LOC100899690</fullName>
    </submittedName>
</protein>
<keyword evidence="5" id="KW-0456">Lyase</keyword>
<dbReference type="GO" id="GO:0008081">
    <property type="term" value="F:phosphoric diester hydrolase activity"/>
    <property type="evidence" value="ECO:0007669"/>
    <property type="project" value="InterPro"/>
</dbReference>
<gene>
    <name evidence="7" type="primary">LOC100899690</name>
</gene>
<dbReference type="PROSITE" id="PS50007">
    <property type="entry name" value="PIPLC_X_DOMAIN"/>
    <property type="match status" value="1"/>
</dbReference>
<keyword evidence="4" id="KW-1015">Disulfide bond</keyword>
<proteinExistence type="predicted"/>
<name>A0AAJ6QRC0_9ACAR</name>
<sequence>MRVSSTPVILACFEIISHFKLFECSDNLSPRVFIAASPGVPRGNFDLRKIFGCPENDSSVRYVEIRWYNIHQNVSLALYDREPKDDDVSNHLLRISPLDHTSGYFLTRYLLPKVELNGTENLSEKCMFYWVAVLDRRSRISSYDCFRGFPFWMKKSRKYLENVQVRHAFIPGTHNSGTYNYYVPHRSHSRVTQFVECQDESVFNQLFFGARYFELRASFSPKRRQNRGGSPSECGIDGKACDGTEFWSYHGSFVTLGSLKQIAMDIRDFLDSTEEIVLIDLHKFKIKGNWFWTITLHLELWKLLVDILGRHMSPFSPELTFGEMWKSNRRLIVSSIYPMQNLTKCLWPSPTHLWPNTEDFSQLELFFDQRLCSEVAKSSGITVTKGQLTPRPGLRLMRNIFRNQGGVRYFSPEINRRIDRMFFGKWACANVVAVDYLLSSDVVRIAIIVNEMRARNSTIPGRPYSTENLQDFSRFRPKYWRARDEL</sequence>
<dbReference type="AlphaFoldDB" id="A0AAJ6QRC0"/>
<reference evidence="7" key="1">
    <citation type="submission" date="2025-08" db="UniProtKB">
        <authorList>
            <consortium name="RefSeq"/>
        </authorList>
    </citation>
    <scope>IDENTIFICATION</scope>
</reference>
<dbReference type="GO" id="GO:0006629">
    <property type="term" value="P:lipid metabolic process"/>
    <property type="evidence" value="ECO:0007669"/>
    <property type="project" value="InterPro"/>
</dbReference>
<dbReference type="InterPro" id="IPR017946">
    <property type="entry name" value="PLC-like_Pdiesterase_TIM-brl"/>
</dbReference>
<comment type="catalytic activity">
    <reaction evidence="1">
        <text>an N-(acyl)-sphingosylphosphoethanolamine = an N-(acyl)-sphingosyl-1,3-cyclic phosphate + ethanolamine</text>
        <dbReference type="Rhea" id="RHEA:60648"/>
        <dbReference type="ChEBI" id="CHEBI:57603"/>
        <dbReference type="ChEBI" id="CHEBI:143891"/>
        <dbReference type="ChEBI" id="CHEBI:143892"/>
    </reaction>
</comment>
<dbReference type="GO" id="GO:0046872">
    <property type="term" value="F:metal ion binding"/>
    <property type="evidence" value="ECO:0007669"/>
    <property type="project" value="UniProtKB-KW"/>
</dbReference>
<dbReference type="PANTHER" id="PTHR13593">
    <property type="match status" value="1"/>
</dbReference>
<dbReference type="KEGG" id="goe:100899690"/>